<dbReference type="RefSeq" id="WP_100276951.1">
    <property type="nucleotide sequence ID" value="NZ_CP018799.1"/>
</dbReference>
<dbReference type="CDD" id="cd00077">
    <property type="entry name" value="HDc"/>
    <property type="match status" value="1"/>
</dbReference>
<protein>
    <submittedName>
        <fullName evidence="4">PAS domain S-box-containing protein/HDIG domain-containing protein</fullName>
    </submittedName>
</protein>
<dbReference type="SUPFAM" id="SSF109604">
    <property type="entry name" value="HD-domain/PDEase-like"/>
    <property type="match status" value="1"/>
</dbReference>
<dbReference type="InterPro" id="IPR000700">
    <property type="entry name" value="PAS-assoc_C"/>
</dbReference>
<dbReference type="InterPro" id="IPR006675">
    <property type="entry name" value="HDIG_dom"/>
</dbReference>
<dbReference type="Pfam" id="PF01590">
    <property type="entry name" value="GAF"/>
    <property type="match status" value="1"/>
</dbReference>
<dbReference type="PANTHER" id="PTHR43155:SF2">
    <property type="entry name" value="CYCLIC DI-GMP PHOSPHODIESTERASE PA4108"/>
    <property type="match status" value="1"/>
</dbReference>
<feature type="domain" description="PAC" evidence="2">
    <location>
        <begin position="367"/>
        <end position="419"/>
    </location>
</feature>
<dbReference type="NCBIfam" id="TIGR00229">
    <property type="entry name" value="sensory_box"/>
    <property type="match status" value="4"/>
</dbReference>
<reference evidence="4 5" key="1">
    <citation type="submission" date="2016-12" db="EMBL/GenBank/DDBJ databases">
        <title>Isolation and genomic insights into novel planktonic Zetaproteobacteria from stratified waters of the Chesapeake Bay.</title>
        <authorList>
            <person name="McAllister S.M."/>
            <person name="Kato S."/>
            <person name="Chan C.S."/>
            <person name="Chiu B.K."/>
            <person name="Field E.K."/>
        </authorList>
    </citation>
    <scope>NUCLEOTIDE SEQUENCE [LARGE SCALE GENOMIC DNA]</scope>
    <source>
        <strain evidence="4 5">CP-5</strain>
    </source>
</reference>
<evidence type="ECO:0000313" key="4">
    <source>
        <dbReference type="EMBL" id="ATX79008.1"/>
    </source>
</evidence>
<organism evidence="4 5">
    <name type="scientific">Mariprofundus aestuarium</name>
    <dbReference type="NCBI Taxonomy" id="1921086"/>
    <lineage>
        <taxon>Bacteria</taxon>
        <taxon>Pseudomonadati</taxon>
        <taxon>Pseudomonadota</taxon>
        <taxon>Candidatius Mariprofundia</taxon>
        <taxon>Mariprofundales</taxon>
        <taxon>Mariprofundaceae</taxon>
        <taxon>Mariprofundus</taxon>
    </lineage>
</organism>
<dbReference type="GO" id="GO:0008081">
    <property type="term" value="F:phosphoric diester hydrolase activity"/>
    <property type="evidence" value="ECO:0007669"/>
    <property type="project" value="UniProtKB-ARBA"/>
</dbReference>
<dbReference type="InterPro" id="IPR000014">
    <property type="entry name" value="PAS"/>
</dbReference>
<dbReference type="CDD" id="cd00130">
    <property type="entry name" value="PAS"/>
    <property type="match status" value="4"/>
</dbReference>
<sequence>MISSHVSDFSIPDSQVARWQRTADLLAKSSEVPAALIMRADSQEIEVFISSDSEGNPYRRGERAKLDTGLYCEMVMASREPLLVSDATQYPEWDHNPDIKLGMIYYLGFPLLWPDGQVFGTLCLLDRKDNPEATAKRELMALLKEVIESDLKALFESQKATDAMMESEMQYRQLAGNLNAGLVVYASDSTIIFHNKKASELLGLTHKQLLGKRATDPVWQFLREDGSPMPVDEHPVIMVLSGREPLNDYVVGIDRPDKEEPAWVLCNGFLSSGYGGIEEAVVTFVDISDMKRVQHELLWKTRVFEHAITANSISGVDGTITFANDTFRKIWGYQHVDEVVGRTISDFIKFEHEAKDIVDALNKTGQWEGEYTALKKDGSTFDAYGLATDIKDAAGNTIGYQSSVVDISEKKLAEIRLIENEFFYRSIIQTAMDGYWRIDTQGQLQEVNDAYCRMSGYSMGELLLMNVSDLESNDTPDEVAEHINTISERGEARFETKHRRKGGAYIDVEISAKRIGDNSGVAFIHDITERKQLELEREQLIHDMGERIKESGLLYQVSKLCQSGQGVEELLQQVAELIPSGWQYPKYTCCVISFSGEKYLSEGFRESPWQLESRIDIKGIPLGSITVFYTGKHPDESPFLKEELNLIDAIARTLAGAIGHKISEEQVWERERDIRLLLDSTAEGIYGLDLQGNCTRANAACLKMLGYDDESELIGQNMHELVRYALADGMPNPQKESPAIQAARNSETIHNDEEVFWRKDGSHFPVAYWSYPMIREGQVEGEVVTFMDISEQLQARDALQESHEQLQQSLEGTVTAVAKAVEARDPYTAGHQRRVADLAAAIAAELGLDEERVKGIRLGATIHDIGKIQLPAEILSKPGRLSSIEFQLIQSHPQASYEILKDISFPWPVAEVAHQHHERIDGSGYPQGLKGEDICLEARIVAVADVVEAMNSHRPYRPGLGIDSALEEIREGRGSRYDEAVVDACLKLFAGKGFEFS</sequence>
<dbReference type="Proteomes" id="UP000231701">
    <property type="component" value="Chromosome"/>
</dbReference>
<feature type="domain" description="PAS" evidence="1">
    <location>
        <begin position="670"/>
        <end position="711"/>
    </location>
</feature>
<feature type="domain" description="PAC" evidence="2">
    <location>
        <begin position="750"/>
        <end position="801"/>
    </location>
</feature>
<dbReference type="InterPro" id="IPR029016">
    <property type="entry name" value="GAF-like_dom_sf"/>
</dbReference>
<dbReference type="SUPFAM" id="SSF55785">
    <property type="entry name" value="PYP-like sensor domain (PAS domain)"/>
    <property type="match status" value="4"/>
</dbReference>
<dbReference type="OrthoDB" id="9816273at2"/>
<dbReference type="PANTHER" id="PTHR43155">
    <property type="entry name" value="CYCLIC DI-GMP PHOSPHODIESTERASE PA4108-RELATED"/>
    <property type="match status" value="1"/>
</dbReference>
<dbReference type="InterPro" id="IPR003018">
    <property type="entry name" value="GAF"/>
</dbReference>
<dbReference type="PROSITE" id="PS51832">
    <property type="entry name" value="HD_GYP"/>
    <property type="match status" value="1"/>
</dbReference>
<evidence type="ECO:0000259" key="3">
    <source>
        <dbReference type="PROSITE" id="PS51832"/>
    </source>
</evidence>
<dbReference type="NCBIfam" id="TIGR00277">
    <property type="entry name" value="HDIG"/>
    <property type="match status" value="1"/>
</dbReference>
<dbReference type="InterPro" id="IPR035965">
    <property type="entry name" value="PAS-like_dom_sf"/>
</dbReference>
<dbReference type="Gene3D" id="1.10.3210.10">
    <property type="entry name" value="Hypothetical protein af1432"/>
    <property type="match status" value="1"/>
</dbReference>
<dbReference type="Gene3D" id="3.30.450.40">
    <property type="match status" value="1"/>
</dbReference>
<name>A0A2K8KVY9_MARES</name>
<dbReference type="InterPro" id="IPR001610">
    <property type="entry name" value="PAC"/>
</dbReference>
<dbReference type="KEGG" id="maes:Ga0123461_0573"/>
<dbReference type="Pfam" id="PF13426">
    <property type="entry name" value="PAS_9"/>
    <property type="match status" value="2"/>
</dbReference>
<dbReference type="SMART" id="SM00091">
    <property type="entry name" value="PAS"/>
    <property type="match status" value="4"/>
</dbReference>
<keyword evidence="5" id="KW-1185">Reference proteome</keyword>
<feature type="domain" description="PAS" evidence="1">
    <location>
        <begin position="167"/>
        <end position="225"/>
    </location>
</feature>
<dbReference type="InterPro" id="IPR037522">
    <property type="entry name" value="HD_GYP_dom"/>
</dbReference>
<dbReference type="InterPro" id="IPR003607">
    <property type="entry name" value="HD/PDEase_dom"/>
</dbReference>
<proteinExistence type="predicted"/>
<dbReference type="GO" id="GO:0006355">
    <property type="term" value="P:regulation of DNA-templated transcription"/>
    <property type="evidence" value="ECO:0007669"/>
    <property type="project" value="InterPro"/>
</dbReference>
<evidence type="ECO:0000313" key="5">
    <source>
        <dbReference type="Proteomes" id="UP000231701"/>
    </source>
</evidence>
<dbReference type="Gene3D" id="3.30.450.20">
    <property type="entry name" value="PAS domain"/>
    <property type="match status" value="4"/>
</dbReference>
<dbReference type="InterPro" id="IPR013767">
    <property type="entry name" value="PAS_fold"/>
</dbReference>
<dbReference type="PROSITE" id="PS50113">
    <property type="entry name" value="PAC"/>
    <property type="match status" value="2"/>
</dbReference>
<dbReference type="SUPFAM" id="SSF55781">
    <property type="entry name" value="GAF domain-like"/>
    <property type="match status" value="1"/>
</dbReference>
<evidence type="ECO:0000259" key="2">
    <source>
        <dbReference type="PROSITE" id="PS50113"/>
    </source>
</evidence>
<dbReference type="AlphaFoldDB" id="A0A2K8KVY9"/>
<gene>
    <name evidence="4" type="ORF">Ga0123461_0573</name>
</gene>
<dbReference type="PROSITE" id="PS50112">
    <property type="entry name" value="PAS"/>
    <property type="match status" value="3"/>
</dbReference>
<dbReference type="Pfam" id="PF13487">
    <property type="entry name" value="HD_5"/>
    <property type="match status" value="1"/>
</dbReference>
<feature type="domain" description="HD-GYP" evidence="3">
    <location>
        <begin position="806"/>
        <end position="997"/>
    </location>
</feature>
<accession>A0A2K8KVY9</accession>
<dbReference type="EMBL" id="CP018799">
    <property type="protein sequence ID" value="ATX79008.1"/>
    <property type="molecule type" value="Genomic_DNA"/>
</dbReference>
<dbReference type="Pfam" id="PF00989">
    <property type="entry name" value="PAS"/>
    <property type="match status" value="2"/>
</dbReference>
<evidence type="ECO:0000259" key="1">
    <source>
        <dbReference type="PROSITE" id="PS50112"/>
    </source>
</evidence>
<dbReference type="SMART" id="SM00471">
    <property type="entry name" value="HDc"/>
    <property type="match status" value="1"/>
</dbReference>
<feature type="domain" description="PAS" evidence="1">
    <location>
        <begin position="420"/>
        <end position="490"/>
    </location>
</feature>
<dbReference type="SMART" id="SM00086">
    <property type="entry name" value="PAC"/>
    <property type="match status" value="3"/>
</dbReference>